<comment type="caution">
    <text evidence="1">The sequence shown here is derived from an EMBL/GenBank/DDBJ whole genome shotgun (WGS) entry which is preliminary data.</text>
</comment>
<dbReference type="Proteomes" id="UP001055811">
    <property type="component" value="Linkage Group LG04"/>
</dbReference>
<protein>
    <submittedName>
        <fullName evidence="1">Uncharacterized protein</fullName>
    </submittedName>
</protein>
<gene>
    <name evidence="1" type="ORF">L2E82_24820</name>
</gene>
<reference evidence="2" key="1">
    <citation type="journal article" date="2022" name="Mol. Ecol. Resour.">
        <title>The genomes of chicory, endive, great burdock and yacon provide insights into Asteraceae palaeo-polyploidization history and plant inulin production.</title>
        <authorList>
            <person name="Fan W."/>
            <person name="Wang S."/>
            <person name="Wang H."/>
            <person name="Wang A."/>
            <person name="Jiang F."/>
            <person name="Liu H."/>
            <person name="Zhao H."/>
            <person name="Xu D."/>
            <person name="Zhang Y."/>
        </authorList>
    </citation>
    <scope>NUCLEOTIDE SEQUENCE [LARGE SCALE GENOMIC DNA]</scope>
    <source>
        <strain evidence="2">cv. Punajuju</strain>
    </source>
</reference>
<evidence type="ECO:0000313" key="1">
    <source>
        <dbReference type="EMBL" id="KAI3752783.1"/>
    </source>
</evidence>
<sequence>MGFRVNTKFSIITNVNHKNSSLTPKKPTPTQRKLPESLLHSTPISPLLTHTHTHTEIKSLRLHGAIKAGFWCFSPSTLCEAITYYIPTCSLYRYIFIAHKSQLKLFASFLISHINQLGITIFNQSLNRRQTKEQRRRLWVFWGFL</sequence>
<proteinExistence type="predicted"/>
<dbReference type="EMBL" id="CM042012">
    <property type="protein sequence ID" value="KAI3752783.1"/>
    <property type="molecule type" value="Genomic_DNA"/>
</dbReference>
<name>A0ACB9E1C3_CICIN</name>
<reference evidence="1 2" key="2">
    <citation type="journal article" date="2022" name="Mol. Ecol. Resour.">
        <title>The genomes of chicory, endive, great burdock and yacon provide insights into Asteraceae paleo-polyploidization history and plant inulin production.</title>
        <authorList>
            <person name="Fan W."/>
            <person name="Wang S."/>
            <person name="Wang H."/>
            <person name="Wang A."/>
            <person name="Jiang F."/>
            <person name="Liu H."/>
            <person name="Zhao H."/>
            <person name="Xu D."/>
            <person name="Zhang Y."/>
        </authorList>
    </citation>
    <scope>NUCLEOTIDE SEQUENCE [LARGE SCALE GENOMIC DNA]</scope>
    <source>
        <strain evidence="2">cv. Punajuju</strain>
        <tissue evidence="1">Leaves</tissue>
    </source>
</reference>
<evidence type="ECO:0000313" key="2">
    <source>
        <dbReference type="Proteomes" id="UP001055811"/>
    </source>
</evidence>
<organism evidence="1 2">
    <name type="scientific">Cichorium intybus</name>
    <name type="common">Chicory</name>
    <dbReference type="NCBI Taxonomy" id="13427"/>
    <lineage>
        <taxon>Eukaryota</taxon>
        <taxon>Viridiplantae</taxon>
        <taxon>Streptophyta</taxon>
        <taxon>Embryophyta</taxon>
        <taxon>Tracheophyta</taxon>
        <taxon>Spermatophyta</taxon>
        <taxon>Magnoliopsida</taxon>
        <taxon>eudicotyledons</taxon>
        <taxon>Gunneridae</taxon>
        <taxon>Pentapetalae</taxon>
        <taxon>asterids</taxon>
        <taxon>campanulids</taxon>
        <taxon>Asterales</taxon>
        <taxon>Asteraceae</taxon>
        <taxon>Cichorioideae</taxon>
        <taxon>Cichorieae</taxon>
        <taxon>Cichoriinae</taxon>
        <taxon>Cichorium</taxon>
    </lineage>
</organism>
<accession>A0ACB9E1C3</accession>
<keyword evidence="2" id="KW-1185">Reference proteome</keyword>